<keyword evidence="3" id="KW-1185">Reference proteome</keyword>
<evidence type="ECO:0000256" key="1">
    <source>
        <dbReference type="SAM" id="MobiDB-lite"/>
    </source>
</evidence>
<feature type="compositionally biased region" description="Polar residues" evidence="1">
    <location>
        <begin position="20"/>
        <end position="37"/>
    </location>
</feature>
<feature type="compositionally biased region" description="Polar residues" evidence="1">
    <location>
        <begin position="153"/>
        <end position="188"/>
    </location>
</feature>
<protein>
    <submittedName>
        <fullName evidence="2">Uncharacterized protein</fullName>
    </submittedName>
</protein>
<name>A0A9P5SQF2_9FUNG</name>
<dbReference type="EMBL" id="JAAAUY010000100">
    <property type="protein sequence ID" value="KAF9335432.1"/>
    <property type="molecule type" value="Genomic_DNA"/>
</dbReference>
<sequence length="669" mass="73419">MALAKKQPASTVAASFADPNASSKSTVTRTQTQSASAAFTKRKPVKPTAASVFANSDVKSSSASTTSTSDRSQYSTSSTGPSVNNVQRNPVPDASGMGLGMAKKPAKTFQESQDELFSKLEELAATKTRVNPLDKVPPSSLTTAQQKGMKRSTGFSITTPTRTTPGNKSVTFNQGQSKQITLGNSSPASLKPQRRSSTGFQQQGKDFGPRRKINSAQFKTPSTVEMAELAEIVVANASPPKVQNKLRKRYEAALRDAMTWEKKYSSAQHQIHYEREQWEEKYGELEKMLHNQESIKTETNVEKMNSLLDTVQQLQMANEVFRKQLKDAGIEPDPKPAVEYHWHHLLMGENDDRTVLEENELIQEKSIITNQKIAHLSSEINNVAIAISQTINYIQLRYLTQMLDAAEHVPTQKRTRAMSNSFLSDMLSRGVKKAGPLQAKNTTSIATQTPPSILTALQLQQAESSLRPLENKLNKSFSFTSSLLNLAGLNTQHNSSSTSELQYRLKGRALDDRSQLIHCRPGIPPVIVQDLKGSPRSPEPIDLLANSRVAPIPKFQYASPTTSQLRLFVPDGFGHMTSSVSNGSQGGSMHNGSSGEDGWLRQSAPDISSLMSSQSQGHGNGWLRAGGKYPLPHNLAPKHSSETSMTKTSLHRAMSEQFLSPEMAMHYRP</sequence>
<evidence type="ECO:0000313" key="3">
    <source>
        <dbReference type="Proteomes" id="UP000696485"/>
    </source>
</evidence>
<comment type="caution">
    <text evidence="2">The sequence shown here is derived from an EMBL/GenBank/DDBJ whole genome shotgun (WGS) entry which is preliminary data.</text>
</comment>
<proteinExistence type="predicted"/>
<reference evidence="2" key="1">
    <citation type="journal article" date="2020" name="Fungal Divers.">
        <title>Resolving the Mortierellaceae phylogeny through synthesis of multi-gene phylogenetics and phylogenomics.</title>
        <authorList>
            <person name="Vandepol N."/>
            <person name="Liber J."/>
            <person name="Desiro A."/>
            <person name="Na H."/>
            <person name="Kennedy M."/>
            <person name="Barry K."/>
            <person name="Grigoriev I.V."/>
            <person name="Miller A.N."/>
            <person name="O'Donnell K."/>
            <person name="Stajich J.E."/>
            <person name="Bonito G."/>
        </authorList>
    </citation>
    <scope>NUCLEOTIDE SEQUENCE</scope>
    <source>
        <strain evidence="2">NVP1</strain>
    </source>
</reference>
<dbReference type="Proteomes" id="UP000696485">
    <property type="component" value="Unassembled WGS sequence"/>
</dbReference>
<feature type="region of interest" description="Disordered" evidence="1">
    <location>
        <begin position="129"/>
        <end position="211"/>
    </location>
</feature>
<accession>A0A9P5SQF2</accession>
<feature type="compositionally biased region" description="Low complexity" evidence="1">
    <location>
        <begin position="60"/>
        <end position="79"/>
    </location>
</feature>
<feature type="region of interest" description="Disordered" evidence="1">
    <location>
        <begin position="1"/>
        <end position="112"/>
    </location>
</feature>
<gene>
    <name evidence="2" type="ORF">BG006_000070</name>
</gene>
<organism evidence="2 3">
    <name type="scientific">Podila minutissima</name>
    <dbReference type="NCBI Taxonomy" id="64525"/>
    <lineage>
        <taxon>Eukaryota</taxon>
        <taxon>Fungi</taxon>
        <taxon>Fungi incertae sedis</taxon>
        <taxon>Mucoromycota</taxon>
        <taxon>Mortierellomycotina</taxon>
        <taxon>Mortierellomycetes</taxon>
        <taxon>Mortierellales</taxon>
        <taxon>Mortierellaceae</taxon>
        <taxon>Podila</taxon>
    </lineage>
</organism>
<dbReference type="AlphaFoldDB" id="A0A9P5SQF2"/>
<feature type="compositionally biased region" description="Polar residues" evidence="1">
    <location>
        <begin position="195"/>
        <end position="204"/>
    </location>
</feature>
<evidence type="ECO:0000313" key="2">
    <source>
        <dbReference type="EMBL" id="KAF9335432.1"/>
    </source>
</evidence>